<keyword evidence="10" id="KW-1015">Disulfide bond</keyword>
<dbReference type="AlphaFoldDB" id="A0A1H0HME6"/>
<dbReference type="GO" id="GO:0006784">
    <property type="term" value="P:heme A biosynthetic process"/>
    <property type="evidence" value="ECO:0007669"/>
    <property type="project" value="InterPro"/>
</dbReference>
<keyword evidence="14" id="KW-1185">Reference proteome</keyword>
<feature type="transmembrane region" description="Helical" evidence="12">
    <location>
        <begin position="158"/>
        <end position="176"/>
    </location>
</feature>
<keyword evidence="6" id="KW-0560">Oxidoreductase</keyword>
<dbReference type="EMBL" id="FNIZ01000003">
    <property type="protein sequence ID" value="SDO20001.1"/>
    <property type="molecule type" value="Genomic_DNA"/>
</dbReference>
<dbReference type="Proteomes" id="UP000198860">
    <property type="component" value="Unassembled WGS sequence"/>
</dbReference>
<keyword evidence="8" id="KW-0350">Heme biosynthesis</keyword>
<dbReference type="OrthoDB" id="9816428at2"/>
<feature type="transmembrane region" description="Helical" evidence="12">
    <location>
        <begin position="115"/>
        <end position="137"/>
    </location>
</feature>
<feature type="transmembrane region" description="Helical" evidence="12">
    <location>
        <begin position="84"/>
        <end position="109"/>
    </location>
</feature>
<evidence type="ECO:0000256" key="12">
    <source>
        <dbReference type="SAM" id="Phobius"/>
    </source>
</evidence>
<comment type="subcellular location">
    <subcellularLocation>
        <location evidence="1">Membrane</location>
        <topology evidence="1">Multi-pass membrane protein</topology>
    </subcellularLocation>
</comment>
<evidence type="ECO:0000256" key="2">
    <source>
        <dbReference type="ARBA" id="ARBA00022475"/>
    </source>
</evidence>
<keyword evidence="7" id="KW-0408">Iron</keyword>
<dbReference type="InterPro" id="IPR050450">
    <property type="entry name" value="COX15/CtaA_HemeA_synthase"/>
</dbReference>
<keyword evidence="9 12" id="KW-0472">Membrane</keyword>
<evidence type="ECO:0000256" key="5">
    <source>
        <dbReference type="ARBA" id="ARBA00022989"/>
    </source>
</evidence>
<feature type="transmembrane region" description="Helical" evidence="12">
    <location>
        <begin position="237"/>
        <end position="261"/>
    </location>
</feature>
<evidence type="ECO:0000256" key="6">
    <source>
        <dbReference type="ARBA" id="ARBA00023002"/>
    </source>
</evidence>
<evidence type="ECO:0000256" key="11">
    <source>
        <dbReference type="ARBA" id="ARBA00023444"/>
    </source>
</evidence>
<evidence type="ECO:0000256" key="9">
    <source>
        <dbReference type="ARBA" id="ARBA00023136"/>
    </source>
</evidence>
<name>A0A1H0HME6_HALAD</name>
<feature type="transmembrane region" description="Helical" evidence="12">
    <location>
        <begin position="206"/>
        <end position="225"/>
    </location>
</feature>
<evidence type="ECO:0000313" key="13">
    <source>
        <dbReference type="EMBL" id="SDO20001.1"/>
    </source>
</evidence>
<accession>A0A1H0HME6</accession>
<feature type="transmembrane region" description="Helical" evidence="12">
    <location>
        <begin position="59"/>
        <end position="77"/>
    </location>
</feature>
<keyword evidence="2" id="KW-1003">Cell membrane</keyword>
<dbReference type="Pfam" id="PF02628">
    <property type="entry name" value="COX15-CtaA"/>
    <property type="match status" value="1"/>
</dbReference>
<dbReference type="GO" id="GO:0046872">
    <property type="term" value="F:metal ion binding"/>
    <property type="evidence" value="ECO:0007669"/>
    <property type="project" value="UniProtKB-KW"/>
</dbReference>
<organism evidence="13 14">
    <name type="scientific">Halobacillus aidingensis</name>
    <dbReference type="NCBI Taxonomy" id="240303"/>
    <lineage>
        <taxon>Bacteria</taxon>
        <taxon>Bacillati</taxon>
        <taxon>Bacillota</taxon>
        <taxon>Bacilli</taxon>
        <taxon>Bacillales</taxon>
        <taxon>Bacillaceae</taxon>
        <taxon>Halobacillus</taxon>
    </lineage>
</organism>
<reference evidence="14" key="1">
    <citation type="submission" date="2016-10" db="EMBL/GenBank/DDBJ databases">
        <authorList>
            <person name="Varghese N."/>
            <person name="Submissions S."/>
        </authorList>
    </citation>
    <scope>NUCLEOTIDE SEQUENCE [LARGE SCALE GENOMIC DNA]</scope>
    <source>
        <strain evidence="14">CGMCC 1.3703</strain>
    </source>
</reference>
<protein>
    <submittedName>
        <fullName evidence="13">Cytochrome c oxidase assembly protein subunit 15</fullName>
    </submittedName>
</protein>
<evidence type="ECO:0000256" key="7">
    <source>
        <dbReference type="ARBA" id="ARBA00023004"/>
    </source>
</evidence>
<dbReference type="RefSeq" id="WP_089651328.1">
    <property type="nucleotide sequence ID" value="NZ_FNIZ01000003.1"/>
</dbReference>
<dbReference type="InterPro" id="IPR003780">
    <property type="entry name" value="COX15/CtaA_fam"/>
</dbReference>
<evidence type="ECO:0000256" key="8">
    <source>
        <dbReference type="ARBA" id="ARBA00023133"/>
    </source>
</evidence>
<dbReference type="STRING" id="240303.SAMN05421677_103207"/>
<keyword evidence="4" id="KW-0479">Metal-binding</keyword>
<gene>
    <name evidence="13" type="ORF">SAMN05421677_103207</name>
</gene>
<proteinExistence type="predicted"/>
<dbReference type="GO" id="GO:0016491">
    <property type="term" value="F:oxidoreductase activity"/>
    <property type="evidence" value="ECO:0007669"/>
    <property type="project" value="UniProtKB-KW"/>
</dbReference>
<keyword evidence="5 12" id="KW-1133">Transmembrane helix</keyword>
<evidence type="ECO:0000313" key="14">
    <source>
        <dbReference type="Proteomes" id="UP000198860"/>
    </source>
</evidence>
<evidence type="ECO:0000256" key="4">
    <source>
        <dbReference type="ARBA" id="ARBA00022723"/>
    </source>
</evidence>
<feature type="transmembrane region" description="Helical" evidence="12">
    <location>
        <begin position="267"/>
        <end position="286"/>
    </location>
</feature>
<evidence type="ECO:0000256" key="10">
    <source>
        <dbReference type="ARBA" id="ARBA00023157"/>
    </source>
</evidence>
<keyword evidence="3 12" id="KW-0812">Transmembrane</keyword>
<dbReference type="GO" id="GO:0016020">
    <property type="term" value="C:membrane"/>
    <property type="evidence" value="ECO:0007669"/>
    <property type="project" value="UniProtKB-SubCell"/>
</dbReference>
<sequence length="295" mass="32680">MKKFSILTTFVTFLALILGNLVVATDSGDACGTTWPVCNGKIFPDITDYHVIIEYSHRLMVPLLIMLTAINAVGAIYKYRKNKSVFILAILSLALLVFQSMVGGLNVLLGTPPGFTTFDVTFSQLLLIVLVLLSYSLHEKKIELNRTSWASVSMSYRAFLLGYIAYIGQVILGAFFKHSRASNVMMDIPAMEYLITSESVANAVYSLHWVATFVVIVAAIWFVIYASRFKYHIALSWAYLISLLLNAVVGFIIVVTGNVVLASSMHMLISTVTMVIGACILGGYWFKLQKKTMKV</sequence>
<dbReference type="PANTHER" id="PTHR35457:SF1">
    <property type="entry name" value="HEME A SYNTHASE"/>
    <property type="match status" value="1"/>
</dbReference>
<dbReference type="PANTHER" id="PTHR35457">
    <property type="entry name" value="HEME A SYNTHASE"/>
    <property type="match status" value="1"/>
</dbReference>
<comment type="pathway">
    <text evidence="11">Porphyrin-containing compound metabolism.</text>
</comment>
<evidence type="ECO:0000256" key="1">
    <source>
        <dbReference type="ARBA" id="ARBA00004141"/>
    </source>
</evidence>
<evidence type="ECO:0000256" key="3">
    <source>
        <dbReference type="ARBA" id="ARBA00022692"/>
    </source>
</evidence>